<dbReference type="Proteomes" id="UP000010802">
    <property type="component" value="Chromosome"/>
</dbReference>
<keyword evidence="6" id="KW-1185">Reference proteome</keyword>
<dbReference type="Gene3D" id="3.40.50.300">
    <property type="entry name" value="P-loop containing nucleotide triphosphate hydrolases"/>
    <property type="match status" value="1"/>
</dbReference>
<dbReference type="AlphaFoldDB" id="F4LQN6"/>
<dbReference type="InterPro" id="IPR003593">
    <property type="entry name" value="AAA+_ATPase"/>
</dbReference>
<dbReference type="InterPro" id="IPR027417">
    <property type="entry name" value="P-loop_NTPase"/>
</dbReference>
<dbReference type="KEGG" id="tae:TepiRe1_2057"/>
<dbReference type="SMART" id="SM00382">
    <property type="entry name" value="AAA"/>
    <property type="match status" value="1"/>
</dbReference>
<gene>
    <name evidence="5" type="ordered locus">TEPIRE1_2057</name>
</gene>
<keyword evidence="1" id="KW-0813">Transport</keyword>
<evidence type="ECO:0000313" key="6">
    <source>
        <dbReference type="Proteomes" id="UP000010802"/>
    </source>
</evidence>
<dbReference type="GO" id="GO:0016887">
    <property type="term" value="F:ATP hydrolysis activity"/>
    <property type="evidence" value="ECO:0007669"/>
    <property type="project" value="InterPro"/>
</dbReference>
<keyword evidence="2" id="KW-0547">Nucleotide-binding</keyword>
<dbReference type="PROSITE" id="PS50893">
    <property type="entry name" value="ABC_TRANSPORTER_2"/>
    <property type="match status" value="1"/>
</dbReference>
<dbReference type="InterPro" id="IPR003439">
    <property type="entry name" value="ABC_transporter-like_ATP-bd"/>
</dbReference>
<dbReference type="PANTHER" id="PTHR42939:SF3">
    <property type="entry name" value="ABC TRANSPORTER ATP-BINDING COMPONENT"/>
    <property type="match status" value="1"/>
</dbReference>
<dbReference type="PANTHER" id="PTHR42939">
    <property type="entry name" value="ABC TRANSPORTER ATP-BINDING PROTEIN ALBC-RELATED"/>
    <property type="match status" value="1"/>
</dbReference>
<evidence type="ECO:0000256" key="1">
    <source>
        <dbReference type="ARBA" id="ARBA00022448"/>
    </source>
</evidence>
<dbReference type="HOGENOM" id="CLU_000604_1_2_9"/>
<evidence type="ECO:0000256" key="2">
    <source>
        <dbReference type="ARBA" id="ARBA00022741"/>
    </source>
</evidence>
<accession>F4LQN6</accession>
<dbReference type="EMBL" id="HF563609">
    <property type="protein sequence ID" value="CDI40879.1"/>
    <property type="molecule type" value="Genomic_DNA"/>
</dbReference>
<evidence type="ECO:0000256" key="3">
    <source>
        <dbReference type="ARBA" id="ARBA00022840"/>
    </source>
</evidence>
<sequence>MEDNILEIINLNKNYDKFKLSDINITLPRGYIMGFVGANGAGKTTTIKLIMNMIRRDSGKINVMGKDNIKYEMHIKNKTGYVGEQPVFYDDLTVRWTANFAGKFYSDWDGAAFNELLTRFGVDKTKKIKQLSKGMRMKTALAIALSHRPELLILDEPTSGLDPVIRDELLDILMEFIQDERHGVFFSSHITSDIEKIADYVTLIDNGKIIFSEEKDKILNHWKLVKGDINKLDDYRDDLAGLKVSKTGFSGIVKDMDAFKACHDMSLLTIDKISLDDVLLHLAKKENQK</sequence>
<dbReference type="KEGG" id="tep:TepRe1_1910"/>
<protein>
    <submittedName>
        <fullName evidence="5">ABC transporter related protein</fullName>
    </submittedName>
</protein>
<proteinExistence type="predicted"/>
<evidence type="ECO:0000313" key="5">
    <source>
        <dbReference type="EMBL" id="CDI40879.1"/>
    </source>
</evidence>
<dbReference type="Pfam" id="PF00005">
    <property type="entry name" value="ABC_tran"/>
    <property type="match status" value="1"/>
</dbReference>
<dbReference type="GO" id="GO:0005524">
    <property type="term" value="F:ATP binding"/>
    <property type="evidence" value="ECO:0007669"/>
    <property type="project" value="UniProtKB-KW"/>
</dbReference>
<reference evidence="6" key="1">
    <citation type="journal article" date="2013" name="Genome Announc.">
        <title>First genome sequence of a syntrophic acetate-oxidizing bacterium, Tepidanaerobacter acetatoxydans strain Re1.</title>
        <authorList>
            <person name="Manzoor S."/>
            <person name="Bongcam-Rudloff E."/>
            <person name="Schnurer A."/>
            <person name="Muller B."/>
        </authorList>
    </citation>
    <scope>NUCLEOTIDE SEQUENCE [LARGE SCALE GENOMIC DNA]</scope>
    <source>
        <strain evidence="6">Re1</strain>
    </source>
</reference>
<dbReference type="CDD" id="cd03230">
    <property type="entry name" value="ABC_DR_subfamily_A"/>
    <property type="match status" value="1"/>
</dbReference>
<dbReference type="STRING" id="1209989.TepRe1_1910"/>
<dbReference type="eggNOG" id="COG1131">
    <property type="taxonomic scope" value="Bacteria"/>
</dbReference>
<dbReference type="InterPro" id="IPR051782">
    <property type="entry name" value="ABC_Transporter_VariousFunc"/>
</dbReference>
<keyword evidence="3" id="KW-0067">ATP-binding</keyword>
<dbReference type="RefSeq" id="WP_013778961.1">
    <property type="nucleotide sequence ID" value="NC_015519.1"/>
</dbReference>
<dbReference type="SUPFAM" id="SSF52540">
    <property type="entry name" value="P-loop containing nucleoside triphosphate hydrolases"/>
    <property type="match status" value="1"/>
</dbReference>
<feature type="domain" description="ABC transporter" evidence="4">
    <location>
        <begin position="3"/>
        <end position="231"/>
    </location>
</feature>
<evidence type="ECO:0000259" key="4">
    <source>
        <dbReference type="PROSITE" id="PS50893"/>
    </source>
</evidence>
<name>F4LQN6_TEPAE</name>
<organism evidence="5 6">
    <name type="scientific">Tepidanaerobacter acetatoxydans (strain DSM 21804 / JCM 16047 / Re1)</name>
    <dbReference type="NCBI Taxonomy" id="1209989"/>
    <lineage>
        <taxon>Bacteria</taxon>
        <taxon>Bacillati</taxon>
        <taxon>Bacillota</taxon>
        <taxon>Clostridia</taxon>
        <taxon>Thermosediminibacterales</taxon>
        <taxon>Tepidanaerobacteraceae</taxon>
        <taxon>Tepidanaerobacter</taxon>
    </lineage>
</organism>